<dbReference type="EMBL" id="FPLJ01000145">
    <property type="protein sequence ID" value="SGZ04100.1"/>
    <property type="molecule type" value="Genomic_DNA"/>
</dbReference>
<reference evidence="1 2" key="1">
    <citation type="submission" date="2016-11" db="EMBL/GenBank/DDBJ databases">
        <authorList>
            <person name="Klemetsen T."/>
        </authorList>
    </citation>
    <scope>NUCLEOTIDE SEQUENCE [LARGE SCALE GENOMIC DNA]</scope>
    <source>
        <strain evidence="1">MT 2528</strain>
    </source>
</reference>
<comment type="caution">
    <text evidence="1">The sequence shown here is derived from an EMBL/GenBank/DDBJ whole genome shotgun (WGS) entry which is preliminary data.</text>
</comment>
<evidence type="ECO:0000313" key="1">
    <source>
        <dbReference type="EMBL" id="SGZ04100.1"/>
    </source>
</evidence>
<organism evidence="1 2">
    <name type="scientific">Moritella viscosa</name>
    <dbReference type="NCBI Taxonomy" id="80854"/>
    <lineage>
        <taxon>Bacteria</taxon>
        <taxon>Pseudomonadati</taxon>
        <taxon>Pseudomonadota</taxon>
        <taxon>Gammaproteobacteria</taxon>
        <taxon>Alteromonadales</taxon>
        <taxon>Moritellaceae</taxon>
        <taxon>Moritella</taxon>
    </lineage>
</organism>
<sequence length="46" mass="5391">MELISYQTFHYSLFIIRYSLFVIRYSLFGNGGNCKWLVDAGLIRQG</sequence>
<keyword evidence="2" id="KW-1185">Reference proteome</keyword>
<accession>A0ABY1HKH1</accession>
<proteinExistence type="predicted"/>
<dbReference type="Proteomes" id="UP000182660">
    <property type="component" value="Unassembled WGS sequence"/>
</dbReference>
<gene>
    <name evidence="1" type="ORF">MT2528_4747</name>
</gene>
<name>A0ABY1HKH1_9GAMM</name>
<protein>
    <submittedName>
        <fullName evidence="1">Uncharacterized protein</fullName>
    </submittedName>
</protein>
<evidence type="ECO:0000313" key="2">
    <source>
        <dbReference type="Proteomes" id="UP000182660"/>
    </source>
</evidence>